<dbReference type="Pfam" id="PF04965">
    <property type="entry name" value="GPW_gp25"/>
    <property type="match status" value="1"/>
</dbReference>
<dbReference type="SUPFAM" id="SSF160719">
    <property type="entry name" value="gpW/gp25-like"/>
    <property type="match status" value="1"/>
</dbReference>
<protein>
    <recommendedName>
        <fullName evidence="1">IraD/Gp25-like domain-containing protein</fullName>
    </recommendedName>
</protein>
<organism evidence="2 3">
    <name type="scientific">Candidatus Jettenia ecosi</name>
    <dbReference type="NCBI Taxonomy" id="2494326"/>
    <lineage>
        <taxon>Bacteria</taxon>
        <taxon>Pseudomonadati</taxon>
        <taxon>Planctomycetota</taxon>
        <taxon>Candidatus Brocadiia</taxon>
        <taxon>Candidatus Brocadiales</taxon>
        <taxon>Candidatus Brocadiaceae</taxon>
        <taxon>Candidatus Jettenia</taxon>
    </lineage>
</organism>
<reference evidence="2 3" key="1">
    <citation type="submission" date="2019-04" db="EMBL/GenBank/DDBJ databases">
        <title>Genome of a novel bacterium Candidatus Jettenia ecosi reconstructed from metagenome of an anammox bioreactor.</title>
        <authorList>
            <person name="Mardanov A.V."/>
            <person name="Beletsky A.V."/>
            <person name="Ravin N.V."/>
            <person name="Botchkova E.A."/>
            <person name="Litti Y.V."/>
            <person name="Nozhevnikova A.N."/>
        </authorList>
    </citation>
    <scope>NUCLEOTIDE SEQUENCE [LARGE SCALE GENOMIC DNA]</scope>
    <source>
        <strain evidence="2">J2</strain>
    </source>
</reference>
<evidence type="ECO:0000313" key="2">
    <source>
        <dbReference type="EMBL" id="TLD40862.1"/>
    </source>
</evidence>
<dbReference type="InterPro" id="IPR007048">
    <property type="entry name" value="IraD/Gp25-like"/>
</dbReference>
<dbReference type="Gene3D" id="3.10.450.40">
    <property type="match status" value="1"/>
</dbReference>
<accession>A0A533Q877</accession>
<evidence type="ECO:0000259" key="1">
    <source>
        <dbReference type="Pfam" id="PF04965"/>
    </source>
</evidence>
<name>A0A533Q877_9BACT</name>
<dbReference type="AlphaFoldDB" id="A0A533Q877"/>
<comment type="caution">
    <text evidence="2">The sequence shown here is derived from an EMBL/GenBank/DDBJ whole genome shotgun (WGS) entry which is preliminary data.</text>
</comment>
<evidence type="ECO:0000313" key="3">
    <source>
        <dbReference type="Proteomes" id="UP000319783"/>
    </source>
</evidence>
<sequence length="126" mass="14277">MIQEYGKHLSFPFRIGKDGRTAQVSSLEEHVRDELIQLILTNLGERLFLPDFGGGVRRLVFENADETLGAMTKAILTQAISQWLGHRIALEDLIVIVEHEKIGVEIKYRIAGTEDTRVMKFERKGG</sequence>
<feature type="domain" description="IraD/Gp25-like" evidence="1">
    <location>
        <begin position="26"/>
        <end position="113"/>
    </location>
</feature>
<dbReference type="Proteomes" id="UP000319783">
    <property type="component" value="Unassembled WGS sequence"/>
</dbReference>
<gene>
    <name evidence="2" type="ORF">JETT_2881</name>
</gene>
<proteinExistence type="predicted"/>
<dbReference type="EMBL" id="SULG01000075">
    <property type="protein sequence ID" value="TLD40862.1"/>
    <property type="molecule type" value="Genomic_DNA"/>
</dbReference>